<dbReference type="EnsemblPlants" id="AVESA.00010b.r2.3DG0516980.1">
    <property type="protein sequence ID" value="AVESA.00010b.r2.3DG0516980.1.CDS"/>
    <property type="gene ID" value="AVESA.00010b.r2.3DG0516980"/>
</dbReference>
<name>A0ACD5VV54_AVESA</name>
<reference evidence="1" key="1">
    <citation type="submission" date="2021-05" db="EMBL/GenBank/DDBJ databases">
        <authorList>
            <person name="Scholz U."/>
            <person name="Mascher M."/>
            <person name="Fiebig A."/>
        </authorList>
    </citation>
    <scope>NUCLEOTIDE SEQUENCE [LARGE SCALE GENOMIC DNA]</scope>
</reference>
<organism evidence="1 2">
    <name type="scientific">Avena sativa</name>
    <name type="common">Oat</name>
    <dbReference type="NCBI Taxonomy" id="4498"/>
    <lineage>
        <taxon>Eukaryota</taxon>
        <taxon>Viridiplantae</taxon>
        <taxon>Streptophyta</taxon>
        <taxon>Embryophyta</taxon>
        <taxon>Tracheophyta</taxon>
        <taxon>Spermatophyta</taxon>
        <taxon>Magnoliopsida</taxon>
        <taxon>Liliopsida</taxon>
        <taxon>Poales</taxon>
        <taxon>Poaceae</taxon>
        <taxon>BOP clade</taxon>
        <taxon>Pooideae</taxon>
        <taxon>Poodae</taxon>
        <taxon>Poeae</taxon>
        <taxon>Poeae Chloroplast Group 1 (Aveneae type)</taxon>
        <taxon>Aveninae</taxon>
        <taxon>Avena</taxon>
    </lineage>
</organism>
<reference evidence="1" key="2">
    <citation type="submission" date="2025-09" db="UniProtKB">
        <authorList>
            <consortium name="EnsemblPlants"/>
        </authorList>
    </citation>
    <scope>IDENTIFICATION</scope>
</reference>
<accession>A0ACD5VV54</accession>
<evidence type="ECO:0000313" key="1">
    <source>
        <dbReference type="EnsemblPlants" id="AVESA.00010b.r2.3DG0516980.1.CDS"/>
    </source>
</evidence>
<dbReference type="Proteomes" id="UP001732700">
    <property type="component" value="Chromosome 3D"/>
</dbReference>
<protein>
    <submittedName>
        <fullName evidence="1">Uncharacterized protein</fullName>
    </submittedName>
</protein>
<sequence>MCVFPEEFFHRPVPSLSSPRQRVDIHIRESLRLCTCKKKKMEGRTKLCFLVVMVLLASPATLADRCEHSRFESLICMRWSCQLECISNNPGKIIEDAYCTVKHGVIRYCNCVKCVKD</sequence>
<proteinExistence type="predicted"/>
<keyword evidence="2" id="KW-1185">Reference proteome</keyword>
<evidence type="ECO:0000313" key="2">
    <source>
        <dbReference type="Proteomes" id="UP001732700"/>
    </source>
</evidence>